<dbReference type="EMBL" id="CP012603">
    <property type="protein sequence ID" value="ALE40899.1"/>
    <property type="molecule type" value="Genomic_DNA"/>
</dbReference>
<proteinExistence type="predicted"/>
<dbReference type="AlphaFoldDB" id="A0A0M4NZ04"/>
<gene>
    <name evidence="1" type="ORF">G436_3753</name>
</gene>
<organism evidence="1">
    <name type="scientific">Leptospira interrogans serovar Hardjo str. Norma</name>
    <dbReference type="NCBI Taxonomy" id="1279460"/>
    <lineage>
        <taxon>Bacteria</taxon>
        <taxon>Pseudomonadati</taxon>
        <taxon>Spirochaetota</taxon>
        <taxon>Spirochaetia</taxon>
        <taxon>Leptospirales</taxon>
        <taxon>Leptospiraceae</taxon>
        <taxon>Leptospira</taxon>
    </lineage>
</organism>
<protein>
    <submittedName>
        <fullName evidence="1">Uncharacterized protein</fullName>
    </submittedName>
</protein>
<accession>A0A0M4NZ04</accession>
<reference evidence="1 2" key="1">
    <citation type="journal article" date="2015" name="Genome Announc.">
        <title>Whole-Genome Sequence of Leptospira interrogans Serovar Hardjo Subtype Hardjoprajitno Strain Norma, Isolated from Cattle in a Leptospirosis Outbreak in Brazil.</title>
        <authorList>
            <person name="Cosate M.R."/>
            <person name="Soares S.C."/>
            <person name="Mendes T.A."/>
            <person name="Raittz R.T."/>
            <person name="Moreira E.C."/>
            <person name="Leite R."/>
            <person name="Fernandes G.R."/>
            <person name="Haddad J.P."/>
            <person name="Ortega J.M."/>
        </authorList>
    </citation>
    <scope>NUCLEOTIDE SEQUENCE [LARGE SCALE GENOMIC DNA]</scope>
    <source>
        <strain evidence="1 2">Norma</strain>
    </source>
</reference>
<name>A0A0M4NZ04_LEPIR</name>
<sequence>MGLYDSECSAEFQIVFALDLSNLLKKTFYNKHLDTQLVRDQ</sequence>
<dbReference type="PATRIC" id="fig|1279460.3.peg.3829"/>
<evidence type="ECO:0000313" key="1">
    <source>
        <dbReference type="EMBL" id="ALE40899.1"/>
    </source>
</evidence>
<evidence type="ECO:0000313" key="2">
    <source>
        <dbReference type="Proteomes" id="UP000056502"/>
    </source>
</evidence>
<dbReference type="Proteomes" id="UP000056502">
    <property type="component" value="Chromosome I"/>
</dbReference>